<dbReference type="EMBL" id="UZAU01000253">
    <property type="status" value="NOT_ANNOTATED_CDS"/>
    <property type="molecule type" value="Genomic_DNA"/>
</dbReference>
<evidence type="ECO:0000313" key="2">
    <source>
        <dbReference type="EnsemblPlants" id="cds.evm.model.03.398"/>
    </source>
</evidence>
<dbReference type="Proteomes" id="UP000596661">
    <property type="component" value="Chromosome 3"/>
</dbReference>
<sequence length="97" mass="11155">MRENATQITQNAANREVRAEKFCLCSLDMSYAMLVHGFWKKDPSALQLLRSYEELFTKKVLTIHTETYLKEFPLDTDSNEESDDKVLGVEHLAEAEA</sequence>
<reference evidence="2" key="2">
    <citation type="submission" date="2021-03" db="UniProtKB">
        <authorList>
            <consortium name="EnsemblPlants"/>
        </authorList>
    </citation>
    <scope>IDENTIFICATION</scope>
</reference>
<evidence type="ECO:0000256" key="1">
    <source>
        <dbReference type="SAM" id="MobiDB-lite"/>
    </source>
</evidence>
<name>A0A803P8W9_CANSA</name>
<dbReference type="Gramene" id="evm.model.03.398">
    <property type="protein sequence ID" value="cds.evm.model.03.398"/>
    <property type="gene ID" value="evm.TU.03.398"/>
</dbReference>
<proteinExistence type="predicted"/>
<dbReference type="EnsemblPlants" id="evm.model.03.398">
    <property type="protein sequence ID" value="cds.evm.model.03.398"/>
    <property type="gene ID" value="evm.TU.03.398"/>
</dbReference>
<keyword evidence="3" id="KW-1185">Reference proteome</keyword>
<organism evidence="2 3">
    <name type="scientific">Cannabis sativa</name>
    <name type="common">Hemp</name>
    <name type="synonym">Marijuana</name>
    <dbReference type="NCBI Taxonomy" id="3483"/>
    <lineage>
        <taxon>Eukaryota</taxon>
        <taxon>Viridiplantae</taxon>
        <taxon>Streptophyta</taxon>
        <taxon>Embryophyta</taxon>
        <taxon>Tracheophyta</taxon>
        <taxon>Spermatophyta</taxon>
        <taxon>Magnoliopsida</taxon>
        <taxon>eudicotyledons</taxon>
        <taxon>Gunneridae</taxon>
        <taxon>Pentapetalae</taxon>
        <taxon>rosids</taxon>
        <taxon>fabids</taxon>
        <taxon>Rosales</taxon>
        <taxon>Cannabaceae</taxon>
        <taxon>Cannabis</taxon>
    </lineage>
</organism>
<accession>A0A803P8W9</accession>
<reference evidence="2" key="1">
    <citation type="submission" date="2018-11" db="EMBL/GenBank/DDBJ databases">
        <authorList>
            <person name="Grassa J C."/>
        </authorList>
    </citation>
    <scope>NUCLEOTIDE SEQUENCE [LARGE SCALE GENOMIC DNA]</scope>
</reference>
<feature type="region of interest" description="Disordered" evidence="1">
    <location>
        <begin position="75"/>
        <end position="97"/>
    </location>
</feature>
<evidence type="ECO:0000313" key="3">
    <source>
        <dbReference type="Proteomes" id="UP000596661"/>
    </source>
</evidence>
<dbReference type="AlphaFoldDB" id="A0A803P8W9"/>
<protein>
    <submittedName>
        <fullName evidence="2">Uncharacterized protein</fullName>
    </submittedName>
</protein>
<feature type="compositionally biased region" description="Basic and acidic residues" evidence="1">
    <location>
        <begin position="84"/>
        <end position="97"/>
    </location>
</feature>